<evidence type="ECO:0000256" key="3">
    <source>
        <dbReference type="ARBA" id="ARBA00022989"/>
    </source>
</evidence>
<name>A0ABQ0BR26_9FIRM</name>
<evidence type="ECO:0000256" key="1">
    <source>
        <dbReference type="ARBA" id="ARBA00004141"/>
    </source>
</evidence>
<feature type="transmembrane region" description="Helical" evidence="5">
    <location>
        <begin position="74"/>
        <end position="95"/>
    </location>
</feature>
<keyword evidence="7" id="KW-1185">Reference proteome</keyword>
<feature type="transmembrane region" description="Helical" evidence="5">
    <location>
        <begin position="52"/>
        <end position="68"/>
    </location>
</feature>
<dbReference type="InterPro" id="IPR001898">
    <property type="entry name" value="SLC13A/DASS"/>
</dbReference>
<evidence type="ECO:0000256" key="5">
    <source>
        <dbReference type="SAM" id="Phobius"/>
    </source>
</evidence>
<keyword evidence="2 5" id="KW-0812">Transmembrane</keyword>
<sequence length="458" mass="49647">MKTKKIGFIAGILVALIIHFLPLQGIEPAGQTCLALTLMTVVWWATQVAQSGYVGGIYLILLIVLGVAEPELVFKSWTGSTMYLIIGAYLIASAVKDSGLGERIAYAFIIKFVRSYRGILISIFVLTFIMSILIPHPWPRAFLIMSVMAVVVKSAKMPKEDAVKVGFTVFAASVPVSLIFLTGDSIINPLAVANSGVDLDWLGWFKVMGLPAIVASVLTLLLILVLFKPSKELEINLDEVKEKQNSLGPLSTLEKRTAVWLVIAIVLWATDSIHGINIGWVTLGVAMFMSMPVIGEVLTAKSWGEVPVHVLIFLTSAMTIGTVGGATGMNEWLAKTILPSTIPNNPLVLAAFIALIAMIIHMFMGSVIAVMGVAIPALMAFTSPMGINPLVTTLIVYTAVAIHYILPFHHLNMLVGQGEENGMYTQKETIRLGIPLTVVVFIVTVLVEIPWWKLLGML</sequence>
<dbReference type="Pfam" id="PF00939">
    <property type="entry name" value="Na_sulph_symp"/>
    <property type="match status" value="1"/>
</dbReference>
<proteinExistence type="predicted"/>
<feature type="transmembrane region" description="Helical" evidence="5">
    <location>
        <begin position="347"/>
        <end position="375"/>
    </location>
</feature>
<accession>A0ABQ0BR26</accession>
<dbReference type="Proteomes" id="UP001600941">
    <property type="component" value="Unassembled WGS sequence"/>
</dbReference>
<organism evidence="6 7">
    <name type="scientific">Blautia parvula</name>
    <dbReference type="NCBI Taxonomy" id="2877527"/>
    <lineage>
        <taxon>Bacteria</taxon>
        <taxon>Bacillati</taxon>
        <taxon>Bacillota</taxon>
        <taxon>Clostridia</taxon>
        <taxon>Lachnospirales</taxon>
        <taxon>Lachnospiraceae</taxon>
        <taxon>Blautia</taxon>
    </lineage>
</organism>
<feature type="transmembrane region" description="Helical" evidence="5">
    <location>
        <begin position="253"/>
        <end position="270"/>
    </location>
</feature>
<evidence type="ECO:0000313" key="6">
    <source>
        <dbReference type="EMBL" id="GAA6498987.1"/>
    </source>
</evidence>
<feature type="transmembrane region" description="Helical" evidence="5">
    <location>
        <begin position="116"/>
        <end position="134"/>
    </location>
</feature>
<evidence type="ECO:0000256" key="4">
    <source>
        <dbReference type="ARBA" id="ARBA00023136"/>
    </source>
</evidence>
<keyword evidence="4 5" id="KW-0472">Membrane</keyword>
<evidence type="ECO:0000256" key="2">
    <source>
        <dbReference type="ARBA" id="ARBA00022692"/>
    </source>
</evidence>
<reference evidence="6 7" key="1">
    <citation type="submission" date="2024-04" db="EMBL/GenBank/DDBJ databases">
        <title>Defined microbial consortia suppress multidrug-resistant proinflammatory Enterobacteriaceae via ecological control.</title>
        <authorList>
            <person name="Furuichi M."/>
            <person name="Kawaguchi T."/>
            <person name="Pust M."/>
            <person name="Yasuma K."/>
            <person name="Plichta D."/>
            <person name="Hasegawa N."/>
            <person name="Ohya T."/>
            <person name="Bhattarai S."/>
            <person name="Sasajima S."/>
            <person name="Aoto Y."/>
            <person name="Tuganbaev T."/>
            <person name="Yaginuma M."/>
            <person name="Ueda M."/>
            <person name="Okahashi N."/>
            <person name="Amafuji K."/>
            <person name="Kiridooshi Y."/>
            <person name="Sugita K."/>
            <person name="Strazar M."/>
            <person name="Skelly A."/>
            <person name="Suda W."/>
            <person name="Hattori M."/>
            <person name="Nakamoto N."/>
            <person name="Caballero S."/>
            <person name="Norman J."/>
            <person name="Olle B."/>
            <person name="Tanoue T."/>
            <person name="Arita M."/>
            <person name="Bucci V."/>
            <person name="Atarashi K."/>
            <person name="Xavier R."/>
            <person name="Honda K."/>
        </authorList>
    </citation>
    <scope>NUCLEOTIDE SEQUENCE [LARGE SCALE GENOMIC DNA]</scope>
    <source>
        <strain evidence="7">k34-0107-D12</strain>
    </source>
</reference>
<feature type="transmembrane region" description="Helical" evidence="5">
    <location>
        <begin position="162"/>
        <end position="181"/>
    </location>
</feature>
<dbReference type="PANTHER" id="PTHR10283">
    <property type="entry name" value="SOLUTE CARRIER FAMILY 13 MEMBER"/>
    <property type="match status" value="1"/>
</dbReference>
<feature type="transmembrane region" description="Helical" evidence="5">
    <location>
        <begin position="432"/>
        <end position="452"/>
    </location>
</feature>
<feature type="transmembrane region" description="Helical" evidence="5">
    <location>
        <begin position="7"/>
        <end position="23"/>
    </location>
</feature>
<gene>
    <name evidence="6" type="ORF">K340107D12_18030</name>
</gene>
<protein>
    <submittedName>
        <fullName evidence="6">SLC13 family permease</fullName>
    </submittedName>
</protein>
<keyword evidence="3 5" id="KW-1133">Transmembrane helix</keyword>
<feature type="transmembrane region" description="Helical" evidence="5">
    <location>
        <begin position="387"/>
        <end position="406"/>
    </location>
</feature>
<evidence type="ECO:0000313" key="7">
    <source>
        <dbReference type="Proteomes" id="UP001600941"/>
    </source>
</evidence>
<dbReference type="EMBL" id="BAABZQ010000001">
    <property type="protein sequence ID" value="GAA6498987.1"/>
    <property type="molecule type" value="Genomic_DNA"/>
</dbReference>
<dbReference type="RefSeq" id="WP_033143787.1">
    <property type="nucleotide sequence ID" value="NZ_BAABZQ010000001.1"/>
</dbReference>
<feature type="transmembrane region" description="Helical" evidence="5">
    <location>
        <begin position="201"/>
        <end position="227"/>
    </location>
</feature>
<comment type="caution">
    <text evidence="6">The sequence shown here is derived from an EMBL/GenBank/DDBJ whole genome shotgun (WGS) entry which is preliminary data.</text>
</comment>
<feature type="transmembrane region" description="Helical" evidence="5">
    <location>
        <begin position="306"/>
        <end position="327"/>
    </location>
</feature>
<comment type="subcellular location">
    <subcellularLocation>
        <location evidence="1">Membrane</location>
        <topology evidence="1">Multi-pass membrane protein</topology>
    </subcellularLocation>
</comment>